<evidence type="ECO:0000313" key="2">
    <source>
        <dbReference type="Proteomes" id="UP000249865"/>
    </source>
</evidence>
<gene>
    <name evidence="1" type="ORF">DK849_02615</name>
</gene>
<dbReference type="AlphaFoldDB" id="A0A2Z4LNK6"/>
<dbReference type="Proteomes" id="UP000249865">
    <property type="component" value="Chromosome"/>
</dbReference>
<proteinExistence type="predicted"/>
<reference evidence="2" key="1">
    <citation type="submission" date="2018-06" db="EMBL/GenBank/DDBJ databases">
        <title>Complete genome sequences of Mycoplasma anatis, M. anseris and M. cloacale type strains.</title>
        <authorList>
            <person name="Grozner D."/>
            <person name="Forro B."/>
            <person name="Sulyok K.M."/>
            <person name="Marton S."/>
            <person name="Kreizinger Z."/>
            <person name="Banyai K."/>
            <person name="Gyuranecz M."/>
        </authorList>
    </citation>
    <scope>NUCLEOTIDE SEQUENCE [LARGE SCALE GENOMIC DNA]</scope>
    <source>
        <strain evidence="2">NCTC 10199</strain>
    </source>
</reference>
<evidence type="ECO:0000313" key="1">
    <source>
        <dbReference type="EMBL" id="AWX42938.1"/>
    </source>
</evidence>
<dbReference type="EMBL" id="CP030103">
    <property type="protein sequence ID" value="AWX42938.1"/>
    <property type="molecule type" value="Genomic_DNA"/>
</dbReference>
<dbReference type="KEGG" id="mclo:DK849_02615"/>
<organism evidence="1 2">
    <name type="scientific">Metamycoplasma cloacale</name>
    <dbReference type="NCBI Taxonomy" id="92401"/>
    <lineage>
        <taxon>Bacteria</taxon>
        <taxon>Bacillati</taxon>
        <taxon>Mycoplasmatota</taxon>
        <taxon>Mycoplasmoidales</taxon>
        <taxon>Metamycoplasmataceae</taxon>
        <taxon>Metamycoplasma</taxon>
    </lineage>
</organism>
<dbReference type="OrthoDB" id="398387at2"/>
<sequence length="142" mass="17219">MRVEFNKGEMTMAQKQKDTRTLKYDPENESYSSLINGFQIWKKTAKFYKEYSEMDLLKFYQEIRWMKSVDEMEALEIEKFQKRQNELKAKYSPYIEYEKWSDSPYVEKTKPYSKKTRILIIAAVIVLFIAILLIIIGLNKWW</sequence>
<protein>
    <submittedName>
        <fullName evidence="1">Uncharacterized protein</fullName>
    </submittedName>
</protein>
<name>A0A2Z4LNK6_9BACT</name>
<keyword evidence="2" id="KW-1185">Reference proteome</keyword>
<accession>A0A2Z4LNK6</accession>